<organism evidence="2 3">
    <name type="scientific">Portunus trituberculatus</name>
    <name type="common">Swimming crab</name>
    <name type="synonym">Neptunus trituberculatus</name>
    <dbReference type="NCBI Taxonomy" id="210409"/>
    <lineage>
        <taxon>Eukaryota</taxon>
        <taxon>Metazoa</taxon>
        <taxon>Ecdysozoa</taxon>
        <taxon>Arthropoda</taxon>
        <taxon>Crustacea</taxon>
        <taxon>Multicrustacea</taxon>
        <taxon>Malacostraca</taxon>
        <taxon>Eumalacostraca</taxon>
        <taxon>Eucarida</taxon>
        <taxon>Decapoda</taxon>
        <taxon>Pleocyemata</taxon>
        <taxon>Brachyura</taxon>
        <taxon>Eubrachyura</taxon>
        <taxon>Portunoidea</taxon>
        <taxon>Portunidae</taxon>
        <taxon>Portuninae</taxon>
        <taxon>Portunus</taxon>
    </lineage>
</organism>
<name>A0A5B7IF62_PORTR</name>
<dbReference type="EMBL" id="VSRR010051245">
    <property type="protein sequence ID" value="MPC79468.1"/>
    <property type="molecule type" value="Genomic_DNA"/>
</dbReference>
<sequence length="145" mass="15037">MQPLRTTPRAPPLECASAITPHTPAGGAAVLPEREIREERTIYLWHNISSPAVVSSTLAAAHTSRGLAMDGVANQLSSRQTPSGHAAVPNDSLSSAHISADIAGANGALGFNWCGTVTIGLADDPIGCDGCDERFPPRVHVYGTS</sequence>
<gene>
    <name evidence="2" type="ORF">E2C01_073997</name>
</gene>
<protein>
    <submittedName>
        <fullName evidence="2">Uncharacterized protein</fullName>
    </submittedName>
</protein>
<dbReference type="AlphaFoldDB" id="A0A5B7IF62"/>
<comment type="caution">
    <text evidence="2">The sequence shown here is derived from an EMBL/GenBank/DDBJ whole genome shotgun (WGS) entry which is preliminary data.</text>
</comment>
<reference evidence="2 3" key="1">
    <citation type="submission" date="2019-05" db="EMBL/GenBank/DDBJ databases">
        <title>Another draft genome of Portunus trituberculatus and its Hox gene families provides insights of decapod evolution.</title>
        <authorList>
            <person name="Jeong J.-H."/>
            <person name="Song I."/>
            <person name="Kim S."/>
            <person name="Choi T."/>
            <person name="Kim D."/>
            <person name="Ryu S."/>
            <person name="Kim W."/>
        </authorList>
    </citation>
    <scope>NUCLEOTIDE SEQUENCE [LARGE SCALE GENOMIC DNA]</scope>
    <source>
        <tissue evidence="2">Muscle</tissue>
    </source>
</reference>
<evidence type="ECO:0000313" key="3">
    <source>
        <dbReference type="Proteomes" id="UP000324222"/>
    </source>
</evidence>
<accession>A0A5B7IF62</accession>
<keyword evidence="3" id="KW-1185">Reference proteome</keyword>
<feature type="region of interest" description="Disordered" evidence="1">
    <location>
        <begin position="1"/>
        <end position="26"/>
    </location>
</feature>
<dbReference type="Proteomes" id="UP000324222">
    <property type="component" value="Unassembled WGS sequence"/>
</dbReference>
<proteinExistence type="predicted"/>
<evidence type="ECO:0000256" key="1">
    <source>
        <dbReference type="SAM" id="MobiDB-lite"/>
    </source>
</evidence>
<evidence type="ECO:0000313" key="2">
    <source>
        <dbReference type="EMBL" id="MPC79468.1"/>
    </source>
</evidence>